<accession>A0A6G1D5P6</accession>
<sequence length="294" mass="32371">MASQNPCTGDGVHLSFSHDASCFIAIDTAAVQWRCCDTFKLRGYYPAENARRAITAAAGDMHDPNRSTCAVVRRVAHASYVVKRFRPGSINYRSHYEAVQIDVDASDVVRSVHVHGDKTVVVHAGRVDMFGLDGVKTIVLQRRVETGDNPLGLCAVSRGPESPFAFACPGMNAGDVRVERWVGEFMPLVIHAHTSRLASIAMSWDAQLVATASVKGTIVRVFRIADGALLQKVRSLAQFRLREGKKYLAAFGNKPHTVLIIGMDGSFYRCQFDPEKGGEMKQLENMNFLKMLGR</sequence>
<dbReference type="OrthoDB" id="1667587at2759"/>
<dbReference type="PANTHER" id="PTHR11227">
    <property type="entry name" value="WD-REPEAT PROTEIN INTERACTING WITH PHOSPHOINOSIDES WIPI -RELATED"/>
    <property type="match status" value="1"/>
</dbReference>
<dbReference type="InterPro" id="IPR048720">
    <property type="entry name" value="PROPPIN"/>
</dbReference>
<dbReference type="Pfam" id="PF21032">
    <property type="entry name" value="PROPPIN"/>
    <property type="match status" value="1"/>
</dbReference>
<reference evidence="4 5" key="1">
    <citation type="submission" date="2019-11" db="EMBL/GenBank/DDBJ databases">
        <title>Whole genome sequence of Oryza granulata.</title>
        <authorList>
            <person name="Li W."/>
        </authorList>
    </citation>
    <scope>NUCLEOTIDE SEQUENCE [LARGE SCALE GENOMIC DNA]</scope>
    <source>
        <strain evidence="5">cv. Menghai</strain>
        <tissue evidence="4">Leaf</tissue>
    </source>
</reference>
<evidence type="ECO:0000313" key="5">
    <source>
        <dbReference type="Proteomes" id="UP000479710"/>
    </source>
</evidence>
<name>A0A6G1D5P6_9ORYZ</name>
<dbReference type="SUPFAM" id="SSF50978">
    <property type="entry name" value="WD40 repeat-like"/>
    <property type="match status" value="1"/>
</dbReference>
<dbReference type="Proteomes" id="UP000479710">
    <property type="component" value="Unassembled WGS sequence"/>
</dbReference>
<dbReference type="EMBL" id="SPHZ02000007">
    <property type="protein sequence ID" value="KAF0907706.1"/>
    <property type="molecule type" value="Genomic_DNA"/>
</dbReference>
<keyword evidence="2" id="KW-0677">Repeat</keyword>
<organism evidence="4 5">
    <name type="scientific">Oryza meyeriana var. granulata</name>
    <dbReference type="NCBI Taxonomy" id="110450"/>
    <lineage>
        <taxon>Eukaryota</taxon>
        <taxon>Viridiplantae</taxon>
        <taxon>Streptophyta</taxon>
        <taxon>Embryophyta</taxon>
        <taxon>Tracheophyta</taxon>
        <taxon>Spermatophyta</taxon>
        <taxon>Magnoliopsida</taxon>
        <taxon>Liliopsida</taxon>
        <taxon>Poales</taxon>
        <taxon>Poaceae</taxon>
        <taxon>BOP clade</taxon>
        <taxon>Oryzoideae</taxon>
        <taxon>Oryzeae</taxon>
        <taxon>Oryzinae</taxon>
        <taxon>Oryza</taxon>
        <taxon>Oryza meyeriana</taxon>
    </lineage>
</organism>
<gene>
    <name evidence="4" type="ORF">E2562_020461</name>
</gene>
<keyword evidence="5" id="KW-1185">Reference proteome</keyword>
<dbReference type="Gene3D" id="2.130.10.10">
    <property type="entry name" value="YVTN repeat-like/Quinoprotein amine dehydrogenase"/>
    <property type="match status" value="1"/>
</dbReference>
<dbReference type="InterPro" id="IPR015943">
    <property type="entry name" value="WD40/YVTN_repeat-like_dom_sf"/>
</dbReference>
<protein>
    <submittedName>
        <fullName evidence="4">Uncharacterized protein</fullName>
    </submittedName>
</protein>
<comment type="caution">
    <text evidence="4">The sequence shown here is derived from an EMBL/GenBank/DDBJ whole genome shotgun (WGS) entry which is preliminary data.</text>
</comment>
<proteinExistence type="inferred from homology"/>
<evidence type="ECO:0000313" key="4">
    <source>
        <dbReference type="EMBL" id="KAF0907706.1"/>
    </source>
</evidence>
<dbReference type="InterPro" id="IPR036322">
    <property type="entry name" value="WD40_repeat_dom_sf"/>
</dbReference>
<evidence type="ECO:0000256" key="1">
    <source>
        <dbReference type="ARBA" id="ARBA00022574"/>
    </source>
</evidence>
<comment type="similarity">
    <text evidence="3">Belongs to the WD repeat PROPPIN family.</text>
</comment>
<evidence type="ECO:0000256" key="3">
    <source>
        <dbReference type="ARBA" id="ARBA00025740"/>
    </source>
</evidence>
<evidence type="ECO:0000256" key="2">
    <source>
        <dbReference type="ARBA" id="ARBA00022737"/>
    </source>
</evidence>
<dbReference type="AlphaFoldDB" id="A0A6G1D5P6"/>
<keyword evidence="1" id="KW-0853">WD repeat</keyword>